<dbReference type="InterPro" id="IPR008920">
    <property type="entry name" value="TF_FadR/GntR_C"/>
</dbReference>
<organism evidence="5 6">
    <name type="scientific">Mycobacterium paraterrae</name>
    <dbReference type="NCBI Taxonomy" id="577492"/>
    <lineage>
        <taxon>Bacteria</taxon>
        <taxon>Bacillati</taxon>
        <taxon>Actinomycetota</taxon>
        <taxon>Actinomycetes</taxon>
        <taxon>Mycobacteriales</taxon>
        <taxon>Mycobacteriaceae</taxon>
        <taxon>Mycobacterium</taxon>
    </lineage>
</organism>
<dbReference type="InterPro" id="IPR000524">
    <property type="entry name" value="Tscrpt_reg_HTH_GntR"/>
</dbReference>
<evidence type="ECO:0000256" key="3">
    <source>
        <dbReference type="ARBA" id="ARBA00023163"/>
    </source>
</evidence>
<dbReference type="SUPFAM" id="SSF46785">
    <property type="entry name" value="Winged helix' DNA-binding domain"/>
    <property type="match status" value="1"/>
</dbReference>
<dbReference type="InterPro" id="IPR036390">
    <property type="entry name" value="WH_DNA-bd_sf"/>
</dbReference>
<feature type="domain" description="HTH gntR-type" evidence="4">
    <location>
        <begin position="5"/>
        <end position="72"/>
    </location>
</feature>
<sequence length="224" mass="24445">MTRDREQTESAYRRLRTWIDEWTLEPGAVLGEVDLAARLTVSRTPLREALARLRREGLVEQAPGRSAVVAPVSIETAVHLYQAREALESYALALAARGPTGHLFASIAEELDLALAASAGPERAYELTTSFDAALGKACQNPILATMLEELNVRLARLRRLSHDKPDRIRRALEQRVTIARAVVAGNGDLAATLNSARLRESLEVVVDALTNTLLGPVVDQPLP</sequence>
<evidence type="ECO:0000256" key="1">
    <source>
        <dbReference type="ARBA" id="ARBA00023015"/>
    </source>
</evidence>
<keyword evidence="3" id="KW-0804">Transcription</keyword>
<evidence type="ECO:0000256" key="2">
    <source>
        <dbReference type="ARBA" id="ARBA00023125"/>
    </source>
</evidence>
<keyword evidence="1" id="KW-0805">Transcription regulation</keyword>
<keyword evidence="2" id="KW-0238">DNA-binding</keyword>
<dbReference type="SMART" id="SM00895">
    <property type="entry name" value="FCD"/>
    <property type="match status" value="1"/>
</dbReference>
<dbReference type="PANTHER" id="PTHR43537:SF24">
    <property type="entry name" value="GLUCONATE OPERON TRANSCRIPTIONAL REPRESSOR"/>
    <property type="match status" value="1"/>
</dbReference>
<dbReference type="SUPFAM" id="SSF48008">
    <property type="entry name" value="GntR ligand-binding domain-like"/>
    <property type="match status" value="1"/>
</dbReference>
<dbReference type="Pfam" id="PF07729">
    <property type="entry name" value="FCD"/>
    <property type="match status" value="1"/>
</dbReference>
<dbReference type="EMBL" id="CP092488">
    <property type="protein sequence ID" value="UMB69542.1"/>
    <property type="molecule type" value="Genomic_DNA"/>
</dbReference>
<dbReference type="InterPro" id="IPR011711">
    <property type="entry name" value="GntR_C"/>
</dbReference>
<proteinExistence type="predicted"/>
<dbReference type="Gene3D" id="1.20.120.530">
    <property type="entry name" value="GntR ligand-binding domain-like"/>
    <property type="match status" value="1"/>
</dbReference>
<dbReference type="Gene3D" id="1.10.10.10">
    <property type="entry name" value="Winged helix-like DNA-binding domain superfamily/Winged helix DNA-binding domain"/>
    <property type="match status" value="1"/>
</dbReference>
<gene>
    <name evidence="5" type="ORF">MKK62_24930</name>
</gene>
<reference evidence="5" key="1">
    <citation type="submission" date="2022-08" db="EMBL/GenBank/DDBJ databases">
        <title>Whole genome sequencing of non-tuberculosis mycobacteria type-strains.</title>
        <authorList>
            <person name="Igarashi Y."/>
            <person name="Osugi A."/>
            <person name="Mitarai S."/>
        </authorList>
    </citation>
    <scope>NUCLEOTIDE SEQUENCE</scope>
    <source>
        <strain evidence="5">DSM 45127</strain>
    </source>
</reference>
<evidence type="ECO:0000259" key="4">
    <source>
        <dbReference type="PROSITE" id="PS50949"/>
    </source>
</evidence>
<dbReference type="PRINTS" id="PR00035">
    <property type="entry name" value="HTHGNTR"/>
</dbReference>
<dbReference type="PANTHER" id="PTHR43537">
    <property type="entry name" value="TRANSCRIPTIONAL REGULATOR, GNTR FAMILY"/>
    <property type="match status" value="1"/>
</dbReference>
<name>A0ABY3VQT6_9MYCO</name>
<dbReference type="Pfam" id="PF00392">
    <property type="entry name" value="GntR"/>
    <property type="match status" value="1"/>
</dbReference>
<accession>A0ABY3VQT6</accession>
<evidence type="ECO:0000313" key="6">
    <source>
        <dbReference type="Proteomes" id="UP001055336"/>
    </source>
</evidence>
<dbReference type="PROSITE" id="PS50949">
    <property type="entry name" value="HTH_GNTR"/>
    <property type="match status" value="1"/>
</dbReference>
<keyword evidence="6" id="KW-1185">Reference proteome</keyword>
<evidence type="ECO:0000313" key="5">
    <source>
        <dbReference type="EMBL" id="UMB69542.1"/>
    </source>
</evidence>
<dbReference type="InterPro" id="IPR036388">
    <property type="entry name" value="WH-like_DNA-bd_sf"/>
</dbReference>
<dbReference type="SMART" id="SM00345">
    <property type="entry name" value="HTH_GNTR"/>
    <property type="match status" value="1"/>
</dbReference>
<dbReference type="Proteomes" id="UP001055336">
    <property type="component" value="Chromosome"/>
</dbReference>
<protein>
    <submittedName>
        <fullName evidence="5">GntR family transcriptional regulator</fullName>
    </submittedName>
</protein>
<dbReference type="RefSeq" id="WP_240261274.1">
    <property type="nucleotide sequence ID" value="NZ_CP092488.2"/>
</dbReference>